<protein>
    <submittedName>
        <fullName evidence="2">Uncharacterized protein</fullName>
    </submittedName>
</protein>
<dbReference type="AlphaFoldDB" id="A0A2G1VNX3"/>
<dbReference type="OrthoDB" id="1452312at2"/>
<sequence length="89" mass="9765">MKKSITLIGALLLTCLVSAQSETEAEESKPSAPSPKEATIELKTPKTAVELPEAVLRLHDLEKREYKGNIIYTHVPLELAKIKSPVKTV</sequence>
<feature type="signal peptide" evidence="1">
    <location>
        <begin position="1"/>
        <end position="19"/>
    </location>
</feature>
<dbReference type="RefSeq" id="WP_099646985.1">
    <property type="nucleotide sequence ID" value="NZ_KZ319295.1"/>
</dbReference>
<gene>
    <name evidence="2" type="ORF">CJ305_14335</name>
</gene>
<keyword evidence="1" id="KW-0732">Signal</keyword>
<evidence type="ECO:0000313" key="2">
    <source>
        <dbReference type="EMBL" id="PHQ28468.1"/>
    </source>
</evidence>
<dbReference type="Proteomes" id="UP000229433">
    <property type="component" value="Unassembled WGS sequence"/>
</dbReference>
<comment type="caution">
    <text evidence="2">The sequence shown here is derived from an EMBL/GenBank/DDBJ whole genome shotgun (WGS) entry which is preliminary data.</text>
</comment>
<dbReference type="EMBL" id="NQXA01000013">
    <property type="protein sequence ID" value="PHQ28468.1"/>
    <property type="molecule type" value="Genomic_DNA"/>
</dbReference>
<keyword evidence="3" id="KW-1185">Reference proteome</keyword>
<proteinExistence type="predicted"/>
<evidence type="ECO:0000313" key="3">
    <source>
        <dbReference type="Proteomes" id="UP000229433"/>
    </source>
</evidence>
<feature type="chain" id="PRO_5013894851" evidence="1">
    <location>
        <begin position="20"/>
        <end position="89"/>
    </location>
</feature>
<name>A0A2G1VNX3_9FLAO</name>
<accession>A0A2G1VNX3</accession>
<organism evidence="2 3">
    <name type="scientific">Leeuwenhoekiella nanhaiensis</name>
    <dbReference type="NCBI Taxonomy" id="1655491"/>
    <lineage>
        <taxon>Bacteria</taxon>
        <taxon>Pseudomonadati</taxon>
        <taxon>Bacteroidota</taxon>
        <taxon>Flavobacteriia</taxon>
        <taxon>Flavobacteriales</taxon>
        <taxon>Flavobacteriaceae</taxon>
        <taxon>Leeuwenhoekiella</taxon>
    </lineage>
</organism>
<reference evidence="2 3" key="1">
    <citation type="submission" date="2017-08" db="EMBL/GenBank/DDBJ databases">
        <title>The whole genome shortgun sequences of strain Leeuwenhoekiella nanhaiensis G18 from the South China Sea.</title>
        <authorList>
            <person name="Liu Q."/>
        </authorList>
    </citation>
    <scope>NUCLEOTIDE SEQUENCE [LARGE SCALE GENOMIC DNA]</scope>
    <source>
        <strain evidence="2 3">G18</strain>
    </source>
</reference>
<evidence type="ECO:0000256" key="1">
    <source>
        <dbReference type="SAM" id="SignalP"/>
    </source>
</evidence>